<evidence type="ECO:0000256" key="4">
    <source>
        <dbReference type="SAM" id="SignalP"/>
    </source>
</evidence>
<comment type="caution">
    <text evidence="6">The sequence shown here is derived from an EMBL/GenBank/DDBJ whole genome shotgun (WGS) entry which is preliminary data.</text>
</comment>
<comment type="similarity">
    <text evidence="2">Belongs to the virb1 family.</text>
</comment>
<feature type="domain" description="Transglycosylase SLT" evidence="5">
    <location>
        <begin position="145"/>
        <end position="237"/>
    </location>
</feature>
<reference evidence="6 7" key="1">
    <citation type="submission" date="2024-10" db="EMBL/GenBank/DDBJ databases">
        <authorList>
            <person name="Yang X.-N."/>
        </authorList>
    </citation>
    <scope>NUCLEOTIDE SEQUENCE [LARGE SCALE GENOMIC DNA]</scope>
    <source>
        <strain evidence="6 7">CAU 1059</strain>
    </source>
</reference>
<protein>
    <submittedName>
        <fullName evidence="6">Lytic transglycosylase domain-containing protein</fullName>
    </submittedName>
</protein>
<comment type="similarity">
    <text evidence="1">Belongs to the transglycosylase Slt family.</text>
</comment>
<evidence type="ECO:0000259" key="5">
    <source>
        <dbReference type="Pfam" id="PF01464"/>
    </source>
</evidence>
<dbReference type="SUPFAM" id="SSF53955">
    <property type="entry name" value="Lysozyme-like"/>
    <property type="match status" value="1"/>
</dbReference>
<organism evidence="6 7">
    <name type="scientific">Roseovarius aquimarinus</name>
    <dbReference type="NCBI Taxonomy" id="1229156"/>
    <lineage>
        <taxon>Bacteria</taxon>
        <taxon>Pseudomonadati</taxon>
        <taxon>Pseudomonadota</taxon>
        <taxon>Alphaproteobacteria</taxon>
        <taxon>Rhodobacterales</taxon>
        <taxon>Roseobacteraceae</taxon>
        <taxon>Roseovarius</taxon>
    </lineage>
</organism>
<proteinExistence type="inferred from homology"/>
<feature type="region of interest" description="Disordered" evidence="3">
    <location>
        <begin position="33"/>
        <end position="78"/>
    </location>
</feature>
<name>A0ABW7I7L6_9RHOB</name>
<gene>
    <name evidence="6" type="ORF">ACGRVM_09780</name>
</gene>
<dbReference type="Proteomes" id="UP001607157">
    <property type="component" value="Unassembled WGS sequence"/>
</dbReference>
<feature type="compositionally biased region" description="Low complexity" evidence="3">
    <location>
        <begin position="65"/>
        <end position="78"/>
    </location>
</feature>
<dbReference type="Pfam" id="PF01464">
    <property type="entry name" value="SLT"/>
    <property type="match status" value="1"/>
</dbReference>
<dbReference type="PANTHER" id="PTHR37423">
    <property type="entry name" value="SOLUBLE LYTIC MUREIN TRANSGLYCOSYLASE-RELATED"/>
    <property type="match status" value="1"/>
</dbReference>
<keyword evidence="4" id="KW-0732">Signal</keyword>
<evidence type="ECO:0000256" key="1">
    <source>
        <dbReference type="ARBA" id="ARBA00007734"/>
    </source>
</evidence>
<feature type="signal peptide" evidence="4">
    <location>
        <begin position="1"/>
        <end position="22"/>
    </location>
</feature>
<accession>A0ABW7I7L6</accession>
<sequence length="281" mass="29296">MRHSLAPLLAALLLCPAAVAVADPAPFPDFTFKMGKPPKPGTSKRITVQIKPGDQPAPAPSTPRAGEGAEAEPAAPGAAPARTASYGWFWDKVPPGYAEAGTLRFDEALGVLSKPPAGQRAPSYRLQDLQDIATAQGQHILTATIGTNVSPALVLAVIAVESGGRRTAVSEKGAQGLMQLIPDTAARFGVADSLSEAENIRGGVAYLDWLLKEFEGDPILALAGYNAGEGAVKANKGVPPYAETRDYVPKVLAAYDIARGLCKTRPEFISDGCALNMARAN</sequence>
<evidence type="ECO:0000313" key="6">
    <source>
        <dbReference type="EMBL" id="MFH0254184.1"/>
    </source>
</evidence>
<dbReference type="InterPro" id="IPR023346">
    <property type="entry name" value="Lysozyme-like_dom_sf"/>
</dbReference>
<dbReference type="PANTHER" id="PTHR37423:SF2">
    <property type="entry name" value="MEMBRANE-BOUND LYTIC MUREIN TRANSGLYCOSYLASE C"/>
    <property type="match status" value="1"/>
</dbReference>
<evidence type="ECO:0000256" key="3">
    <source>
        <dbReference type="SAM" id="MobiDB-lite"/>
    </source>
</evidence>
<dbReference type="Gene3D" id="1.10.530.10">
    <property type="match status" value="1"/>
</dbReference>
<dbReference type="EMBL" id="JBIHMM010000002">
    <property type="protein sequence ID" value="MFH0254184.1"/>
    <property type="molecule type" value="Genomic_DNA"/>
</dbReference>
<evidence type="ECO:0000313" key="7">
    <source>
        <dbReference type="Proteomes" id="UP001607157"/>
    </source>
</evidence>
<keyword evidence="7" id="KW-1185">Reference proteome</keyword>
<dbReference type="CDD" id="cd00254">
    <property type="entry name" value="LT-like"/>
    <property type="match status" value="1"/>
</dbReference>
<dbReference type="InterPro" id="IPR008258">
    <property type="entry name" value="Transglycosylase_SLT_dom_1"/>
</dbReference>
<dbReference type="RefSeq" id="WP_377170397.1">
    <property type="nucleotide sequence ID" value="NZ_JBHTJC010000002.1"/>
</dbReference>
<feature type="chain" id="PRO_5046834644" evidence="4">
    <location>
        <begin position="23"/>
        <end position="281"/>
    </location>
</feature>
<evidence type="ECO:0000256" key="2">
    <source>
        <dbReference type="ARBA" id="ARBA00009387"/>
    </source>
</evidence>